<evidence type="ECO:0000313" key="3">
    <source>
        <dbReference type="EMBL" id="EFM11545.1"/>
    </source>
</evidence>
<sequence length="388" mass="42463">MVKIGETIQQEIQTTAAAAQLQTGFGESEAQYIRRNRVRSGRRAAVAVGISVLLVLMLALTGCGDSSSKAASGKEGGTEPETLELKYQGSVGGVTYPELAEELGYLAPIKLKWIGNTISGPQDIQTAATGQSDFGGAFNGAIIKLISAGAPVKAVIGYYGVDKDTYIGYYTLEDSPIKSAKDLIGKKIGVNTLGAHSEFVIKEYLRRNGLTEDEIKQVTLVVIPPVNTEQSLRQKQIDVAALGSVLRDKALERGGIRALFTDFELFGTFTAGSYVFTNKFIKQNPNTVRKFVEATGKAIEWARTTPRDQVIAKYKEIIDKRGRKEDTTAIQFWKSTGIAGKGGYIRENEFKVWTDWLVKSGELKEGQVKLTDLYTDEFSAFKDEQETK</sequence>
<dbReference type="InterPro" id="IPR015168">
    <property type="entry name" value="SsuA/THI5"/>
</dbReference>
<name>E0I7J2_9BACL</name>
<dbReference type="eggNOG" id="COG0715">
    <property type="taxonomic scope" value="Bacteria"/>
</dbReference>
<protein>
    <submittedName>
        <fullName evidence="3">ABC transport system substrate-binding protein</fullName>
    </submittedName>
</protein>
<evidence type="ECO:0000256" key="1">
    <source>
        <dbReference type="SAM" id="Phobius"/>
    </source>
</evidence>
<dbReference type="AlphaFoldDB" id="E0I7J2"/>
<evidence type="ECO:0000313" key="4">
    <source>
        <dbReference type="Proteomes" id="UP000005387"/>
    </source>
</evidence>
<dbReference type="Gene3D" id="3.40.190.10">
    <property type="entry name" value="Periplasmic binding protein-like II"/>
    <property type="match status" value="2"/>
</dbReference>
<keyword evidence="1" id="KW-0812">Transmembrane</keyword>
<dbReference type="EMBL" id="AEDD01000004">
    <property type="protein sequence ID" value="EFM11545.1"/>
    <property type="molecule type" value="Genomic_DNA"/>
</dbReference>
<dbReference type="Proteomes" id="UP000005387">
    <property type="component" value="Unassembled WGS sequence"/>
</dbReference>
<dbReference type="RefSeq" id="WP_006038001.1">
    <property type="nucleotide sequence ID" value="NZ_AEDD01000004.1"/>
</dbReference>
<feature type="transmembrane region" description="Helical" evidence="1">
    <location>
        <begin position="44"/>
        <end position="62"/>
    </location>
</feature>
<dbReference type="PANTHER" id="PTHR30024">
    <property type="entry name" value="ALIPHATIC SULFONATES-BINDING PROTEIN-RELATED"/>
    <property type="match status" value="1"/>
</dbReference>
<dbReference type="PANTHER" id="PTHR30024:SF2">
    <property type="entry name" value="ABC TRANSPORTER SUBSTRATE-BINDING PROTEIN"/>
    <property type="match status" value="1"/>
</dbReference>
<dbReference type="Pfam" id="PF09084">
    <property type="entry name" value="NMT1"/>
    <property type="match status" value="1"/>
</dbReference>
<feature type="domain" description="SsuA/THI5-like" evidence="2">
    <location>
        <begin position="122"/>
        <end position="307"/>
    </location>
</feature>
<accession>E0I7J2</accession>
<dbReference type="SUPFAM" id="SSF53850">
    <property type="entry name" value="Periplasmic binding protein-like II"/>
    <property type="match status" value="1"/>
</dbReference>
<keyword evidence="4" id="KW-1185">Reference proteome</keyword>
<dbReference type="STRING" id="717606.PaecuDRAFT_1993"/>
<gene>
    <name evidence="3" type="ORF">PaecuDRAFT_1993</name>
</gene>
<reference evidence="3 4" key="1">
    <citation type="submission" date="2010-07" db="EMBL/GenBank/DDBJ databases">
        <title>The draft genome of Paenibacillus curdlanolyticus YK9.</title>
        <authorList>
            <consortium name="US DOE Joint Genome Institute (JGI-PGF)"/>
            <person name="Lucas S."/>
            <person name="Copeland A."/>
            <person name="Lapidus A."/>
            <person name="Cheng J.-F."/>
            <person name="Bruce D."/>
            <person name="Goodwin L."/>
            <person name="Pitluck S."/>
            <person name="Land M.L."/>
            <person name="Hauser L."/>
            <person name="Chang Y.-J."/>
            <person name="Jeffries C."/>
            <person name="Anderson I.J."/>
            <person name="Johnson E."/>
            <person name="Loganathan U."/>
            <person name="Mulhopadhyay B."/>
            <person name="Kyrpides N."/>
            <person name="Woyke T.J."/>
        </authorList>
    </citation>
    <scope>NUCLEOTIDE SEQUENCE [LARGE SCALE GENOMIC DNA]</scope>
    <source>
        <strain evidence="3 4">YK9</strain>
    </source>
</reference>
<proteinExistence type="predicted"/>
<organism evidence="3 4">
    <name type="scientific">Paenibacillus curdlanolyticus YK9</name>
    <dbReference type="NCBI Taxonomy" id="717606"/>
    <lineage>
        <taxon>Bacteria</taxon>
        <taxon>Bacillati</taxon>
        <taxon>Bacillota</taxon>
        <taxon>Bacilli</taxon>
        <taxon>Bacillales</taxon>
        <taxon>Paenibacillaceae</taxon>
        <taxon>Paenibacillus</taxon>
    </lineage>
</organism>
<evidence type="ECO:0000259" key="2">
    <source>
        <dbReference type="Pfam" id="PF09084"/>
    </source>
</evidence>
<keyword evidence="1" id="KW-0472">Membrane</keyword>
<keyword evidence="1" id="KW-1133">Transmembrane helix</keyword>